<organism evidence="7 8">
    <name type="scientific">Peptoanaerobacter stomatis</name>
    <dbReference type="NCBI Taxonomy" id="796937"/>
    <lineage>
        <taxon>Bacteria</taxon>
        <taxon>Bacillati</taxon>
        <taxon>Bacillota</taxon>
        <taxon>Clostridia</taxon>
        <taxon>Peptostreptococcales</taxon>
        <taxon>Filifactoraceae</taxon>
        <taxon>Peptoanaerobacter</taxon>
    </lineage>
</organism>
<dbReference type="Proteomes" id="UP000006437">
    <property type="component" value="Unassembled WGS sequence"/>
</dbReference>
<dbReference type="SUPFAM" id="SSF51735">
    <property type="entry name" value="NAD(P)-binding Rossmann-fold domains"/>
    <property type="match status" value="1"/>
</dbReference>
<dbReference type="InterPro" id="IPR050857">
    <property type="entry name" value="D-2-hydroxyacid_DH"/>
</dbReference>
<dbReference type="CDD" id="cd05299">
    <property type="entry name" value="CtBP_dh"/>
    <property type="match status" value="1"/>
</dbReference>
<keyword evidence="2 4" id="KW-0560">Oxidoreductase</keyword>
<feature type="domain" description="D-isomer specific 2-hydroxyacid dehydrogenase NAD-binding" evidence="6">
    <location>
        <begin position="125"/>
        <end position="291"/>
    </location>
</feature>
<dbReference type="PANTHER" id="PTHR42789:SF1">
    <property type="entry name" value="D-ISOMER SPECIFIC 2-HYDROXYACID DEHYDROGENASE FAMILY PROTEIN (AFU_ORTHOLOGUE AFUA_6G10090)"/>
    <property type="match status" value="1"/>
</dbReference>
<evidence type="ECO:0000313" key="7">
    <source>
        <dbReference type="EMBL" id="EHL16265.1"/>
    </source>
</evidence>
<evidence type="ECO:0000313" key="8">
    <source>
        <dbReference type="Proteomes" id="UP000006437"/>
    </source>
</evidence>
<evidence type="ECO:0000259" key="6">
    <source>
        <dbReference type="Pfam" id="PF02826"/>
    </source>
</evidence>
<dbReference type="PROSITE" id="PS00671">
    <property type="entry name" value="D_2_HYDROXYACID_DH_3"/>
    <property type="match status" value="1"/>
</dbReference>
<dbReference type="EMBL" id="AFZE01000004">
    <property type="protein sequence ID" value="EHL16265.1"/>
    <property type="molecule type" value="Genomic_DNA"/>
</dbReference>
<comment type="caution">
    <text evidence="7">The sequence shown here is derived from an EMBL/GenBank/DDBJ whole genome shotgun (WGS) entry which is preliminary data.</text>
</comment>
<gene>
    <name evidence="7" type="ORF">HMPREF9629_01334</name>
</gene>
<evidence type="ECO:0000256" key="1">
    <source>
        <dbReference type="ARBA" id="ARBA00005854"/>
    </source>
</evidence>
<dbReference type="Gene3D" id="3.40.50.720">
    <property type="entry name" value="NAD(P)-binding Rossmann-like Domain"/>
    <property type="match status" value="2"/>
</dbReference>
<dbReference type="InterPro" id="IPR043322">
    <property type="entry name" value="CtBP"/>
</dbReference>
<dbReference type="PANTHER" id="PTHR42789">
    <property type="entry name" value="D-ISOMER SPECIFIC 2-HYDROXYACID DEHYDROGENASE FAMILY PROTEIN (AFU_ORTHOLOGUE AFUA_6G10090)"/>
    <property type="match status" value="1"/>
</dbReference>
<dbReference type="InterPro" id="IPR006140">
    <property type="entry name" value="D-isomer_DH_NAD-bd"/>
</dbReference>
<dbReference type="HOGENOM" id="CLU_019796_1_3_9"/>
<comment type="similarity">
    <text evidence="1 4">Belongs to the D-isomer specific 2-hydroxyacid dehydrogenase family.</text>
</comment>
<protein>
    <recommendedName>
        <fullName evidence="9">4-phosphoerythronate dehydrogenase</fullName>
    </recommendedName>
</protein>
<evidence type="ECO:0000256" key="2">
    <source>
        <dbReference type="ARBA" id="ARBA00023002"/>
    </source>
</evidence>
<proteinExistence type="inferred from homology"/>
<evidence type="ECO:0008006" key="9">
    <source>
        <dbReference type="Google" id="ProtNLM"/>
    </source>
</evidence>
<dbReference type="InterPro" id="IPR029753">
    <property type="entry name" value="D-isomer_DH_CS"/>
</dbReference>
<evidence type="ECO:0000259" key="5">
    <source>
        <dbReference type="Pfam" id="PF00389"/>
    </source>
</evidence>
<dbReference type="SUPFAM" id="SSF52283">
    <property type="entry name" value="Formate/glycerate dehydrogenase catalytic domain-like"/>
    <property type="match status" value="1"/>
</dbReference>
<dbReference type="GO" id="GO:0051287">
    <property type="term" value="F:NAD binding"/>
    <property type="evidence" value="ECO:0007669"/>
    <property type="project" value="InterPro"/>
</dbReference>
<dbReference type="Pfam" id="PF02826">
    <property type="entry name" value="2-Hacid_dh_C"/>
    <property type="match status" value="1"/>
</dbReference>
<accession>G9WYT3</accession>
<dbReference type="Pfam" id="PF00389">
    <property type="entry name" value="2-Hacid_dh"/>
    <property type="match status" value="1"/>
</dbReference>
<dbReference type="AlphaFoldDB" id="G9WYT3"/>
<dbReference type="GO" id="GO:0003714">
    <property type="term" value="F:transcription corepressor activity"/>
    <property type="evidence" value="ECO:0007669"/>
    <property type="project" value="InterPro"/>
</dbReference>
<evidence type="ECO:0000256" key="4">
    <source>
        <dbReference type="RuleBase" id="RU003719"/>
    </source>
</evidence>
<reference evidence="7 8" key="1">
    <citation type="submission" date="2011-08" db="EMBL/GenBank/DDBJ databases">
        <title>The Genome Sequence of Eubacteriaceae bacterium ACC19a.</title>
        <authorList>
            <consortium name="The Broad Institute Genome Sequencing Platform"/>
            <person name="Earl A."/>
            <person name="Ward D."/>
            <person name="Feldgarden M."/>
            <person name="Gevers D."/>
            <person name="Sizova M."/>
            <person name="Hazen A."/>
            <person name="Epstein S."/>
            <person name="Young S.K."/>
            <person name="Zeng Q."/>
            <person name="Gargeya S."/>
            <person name="Fitzgerald M."/>
            <person name="Haas B."/>
            <person name="Abouelleil A."/>
            <person name="Alvarado L."/>
            <person name="Arachchi H.M."/>
            <person name="Berlin A."/>
            <person name="Brown A."/>
            <person name="Chapman S.B."/>
            <person name="Chen Z."/>
            <person name="Dunbar C."/>
            <person name="Freedman E."/>
            <person name="Gearin G."/>
            <person name="Gellesch M."/>
            <person name="Goldberg J."/>
            <person name="Griggs A."/>
            <person name="Gujja S."/>
            <person name="Heiman D."/>
            <person name="Howarth C."/>
            <person name="Larson L."/>
            <person name="Lui A."/>
            <person name="MacDonald P.J.P."/>
            <person name="Montmayeur A."/>
            <person name="Murphy C."/>
            <person name="Neiman D."/>
            <person name="Pearson M."/>
            <person name="Priest M."/>
            <person name="Roberts A."/>
            <person name="Saif S."/>
            <person name="Shea T."/>
            <person name="Shenoy N."/>
            <person name="Sisk P."/>
            <person name="Stolte C."/>
            <person name="Sykes S."/>
            <person name="Wortman J."/>
            <person name="Nusbaum C."/>
            <person name="Birren B."/>
        </authorList>
    </citation>
    <scope>NUCLEOTIDE SEQUENCE [LARGE SCALE GENOMIC DNA]</scope>
    <source>
        <strain evidence="7 8">ACC19a</strain>
    </source>
</reference>
<feature type="domain" description="D-isomer specific 2-hydroxyacid dehydrogenase catalytic" evidence="5">
    <location>
        <begin position="19"/>
        <end position="322"/>
    </location>
</feature>
<sequence length="323" mass="36480">MLVWIIDEEWSDYDLEKEILTKTFPNIEIKRSTYDYKEDLENFGYKADGILCQVYADIPRNTINRLENCKGIAVYGGGYDRVDIEAAKENKIMVTNVQGYCAEDLADYTIASIYYANKQIEKYAKNVSADIQSGKWGATSVDRLQNRISNQTLLIIGLGTIGLAVANRAKLLGMKVIAYDEFLDEESIKKLGFEKVSWEEGLIQADYVSVNLKGCDENADKIKYDSLKLMKNTAYIINTSRGKVINEEDLIRAVNEKLIAGAILDVIKEEPGKVGDPIFECENILVTPHISYISVESFRALKEFAINNLIDMINGKKPKDMVY</sequence>
<dbReference type="InterPro" id="IPR036291">
    <property type="entry name" value="NAD(P)-bd_dom_sf"/>
</dbReference>
<keyword evidence="3" id="KW-0520">NAD</keyword>
<dbReference type="GO" id="GO:0016616">
    <property type="term" value="F:oxidoreductase activity, acting on the CH-OH group of donors, NAD or NADP as acceptor"/>
    <property type="evidence" value="ECO:0007669"/>
    <property type="project" value="InterPro"/>
</dbReference>
<name>G9WYT3_9FIRM</name>
<dbReference type="RefSeq" id="WP_009525567.1">
    <property type="nucleotide sequence ID" value="NZ_JBQMYZ010000012.1"/>
</dbReference>
<dbReference type="InterPro" id="IPR006139">
    <property type="entry name" value="D-isomer_2_OHA_DH_cat_dom"/>
</dbReference>
<dbReference type="BioCyc" id="EBAC796937-HMP:GMGH-1339-MONOMER"/>
<evidence type="ECO:0000256" key="3">
    <source>
        <dbReference type="ARBA" id="ARBA00023027"/>
    </source>
</evidence>
<dbReference type="PATRIC" id="fig|796937.3.peg.527"/>